<accession>A0A0U2MVH3</accession>
<proteinExistence type="inferred from homology"/>
<keyword evidence="10" id="KW-1185">Reference proteome</keyword>
<gene>
    <name evidence="9" type="ORF">ATZ35_04110</name>
</gene>
<feature type="transmembrane region" description="Helical" evidence="8">
    <location>
        <begin position="75"/>
        <end position="93"/>
    </location>
</feature>
<evidence type="ECO:0000256" key="8">
    <source>
        <dbReference type="SAM" id="Phobius"/>
    </source>
</evidence>
<dbReference type="InterPro" id="IPR037294">
    <property type="entry name" value="ABC_BtuC-like"/>
</dbReference>
<evidence type="ECO:0000256" key="7">
    <source>
        <dbReference type="ARBA" id="ARBA00023136"/>
    </source>
</evidence>
<protein>
    <submittedName>
        <fullName evidence="9">Iron ABC transporter permease</fullName>
    </submittedName>
</protein>
<evidence type="ECO:0000256" key="2">
    <source>
        <dbReference type="ARBA" id="ARBA00007935"/>
    </source>
</evidence>
<dbReference type="AlphaFoldDB" id="A0A0U2MVH3"/>
<comment type="similarity">
    <text evidence="2">Belongs to the binding-protein-dependent transport system permease family. FecCD subfamily.</text>
</comment>
<sequence>MKKFFQSSAVKVILLLIAVIAVCALYLSYKTYGNWAFALELRGKKLLAFVFVGIAATFSTISFQTMTQNHFLTPNILGLDSLYVFIQTLLFFFLGGQQLLGNETIATFLLNVLLMVSASIMLSHFLLKKGGNDLFLLLMIGIILGTFFNSISTFLQVVMDPNEYDLLQGKLFASFGNVNSQHLLIAGILITFLVGFLWLKSHALDVLHLGNEQATSLGINVPRFQFVLLTVISALIGLSTALVGPVTFLGFIVANMSYQLMGTYKHRELFLGGSLLSILLLVFGQFLVEQVFQLNTTLSIVIEFGGGVYFVGKIISERKQRR</sequence>
<keyword evidence="6 8" id="KW-1133">Transmembrane helix</keyword>
<dbReference type="CDD" id="cd06550">
    <property type="entry name" value="TM_ABC_iron-siderophores_like"/>
    <property type="match status" value="1"/>
</dbReference>
<dbReference type="EMBL" id="CP013655">
    <property type="protein sequence ID" value="ALS36371.1"/>
    <property type="molecule type" value="Genomic_DNA"/>
</dbReference>
<feature type="transmembrane region" description="Helical" evidence="8">
    <location>
        <begin position="12"/>
        <end position="29"/>
    </location>
</feature>
<keyword evidence="3" id="KW-0813">Transport</keyword>
<dbReference type="Gene3D" id="1.10.3470.10">
    <property type="entry name" value="ABC transporter involved in vitamin B12 uptake, BtuC"/>
    <property type="match status" value="1"/>
</dbReference>
<reference evidence="10" key="1">
    <citation type="submission" date="2015-12" db="EMBL/GenBank/DDBJ databases">
        <authorList>
            <person name="Lauer A."/>
            <person name="Humrighouse B."/>
            <person name="Loparev V."/>
            <person name="Shewmaker P.L."/>
            <person name="Whitney A.M."/>
            <person name="McLaughlin R.W."/>
        </authorList>
    </citation>
    <scope>NUCLEOTIDE SEQUENCE [LARGE SCALE GENOMIC DNA]</scope>
    <source>
        <strain evidence="10">LMG 26678</strain>
    </source>
</reference>
<feature type="transmembrane region" description="Helical" evidence="8">
    <location>
        <begin position="242"/>
        <end position="262"/>
    </location>
</feature>
<organism evidence="9 10">
    <name type="scientific">Enterococcus rotai</name>
    <dbReference type="NCBI Taxonomy" id="118060"/>
    <lineage>
        <taxon>Bacteria</taxon>
        <taxon>Bacillati</taxon>
        <taxon>Bacillota</taxon>
        <taxon>Bacilli</taxon>
        <taxon>Lactobacillales</taxon>
        <taxon>Enterococcaceae</taxon>
        <taxon>Enterococcus</taxon>
    </lineage>
</organism>
<dbReference type="GO" id="GO:0022857">
    <property type="term" value="F:transmembrane transporter activity"/>
    <property type="evidence" value="ECO:0007669"/>
    <property type="project" value="InterPro"/>
</dbReference>
<dbReference type="PANTHER" id="PTHR30472:SF19">
    <property type="entry name" value="PETROBACTIN IMPORT SYSTEM PERMEASE PROTEIN YCLO"/>
    <property type="match status" value="1"/>
</dbReference>
<evidence type="ECO:0000313" key="9">
    <source>
        <dbReference type="EMBL" id="ALS36371.1"/>
    </source>
</evidence>
<keyword evidence="4" id="KW-1003">Cell membrane</keyword>
<feature type="transmembrane region" description="Helical" evidence="8">
    <location>
        <begin position="269"/>
        <end position="288"/>
    </location>
</feature>
<dbReference type="STRING" id="118060.ATZ35_04110"/>
<keyword evidence="5 8" id="KW-0812">Transmembrane</keyword>
<evidence type="ECO:0000256" key="5">
    <source>
        <dbReference type="ARBA" id="ARBA00022692"/>
    </source>
</evidence>
<feature type="transmembrane region" description="Helical" evidence="8">
    <location>
        <begin position="134"/>
        <end position="159"/>
    </location>
</feature>
<evidence type="ECO:0000256" key="1">
    <source>
        <dbReference type="ARBA" id="ARBA00004651"/>
    </source>
</evidence>
<comment type="subcellular location">
    <subcellularLocation>
        <location evidence="1">Cell membrane</location>
        <topology evidence="1">Multi-pass membrane protein</topology>
    </subcellularLocation>
</comment>
<dbReference type="GO" id="GO:0005886">
    <property type="term" value="C:plasma membrane"/>
    <property type="evidence" value="ECO:0007669"/>
    <property type="project" value="UniProtKB-SubCell"/>
</dbReference>
<dbReference type="PANTHER" id="PTHR30472">
    <property type="entry name" value="FERRIC ENTEROBACTIN TRANSPORT SYSTEM PERMEASE PROTEIN"/>
    <property type="match status" value="1"/>
</dbReference>
<dbReference type="RefSeq" id="WP_208929622.1">
    <property type="nucleotide sequence ID" value="NZ_CP013655.1"/>
</dbReference>
<dbReference type="KEGG" id="erx:ATZ35_04110"/>
<dbReference type="Pfam" id="PF01032">
    <property type="entry name" value="FecCD"/>
    <property type="match status" value="1"/>
</dbReference>
<feature type="transmembrane region" description="Helical" evidence="8">
    <location>
        <begin position="105"/>
        <end position="127"/>
    </location>
</feature>
<dbReference type="InterPro" id="IPR000522">
    <property type="entry name" value="ABC_transptr_permease_BtuC"/>
</dbReference>
<feature type="transmembrane region" description="Helical" evidence="8">
    <location>
        <begin position="45"/>
        <end position="63"/>
    </location>
</feature>
<keyword evidence="7 8" id="KW-0472">Membrane</keyword>
<dbReference type="SUPFAM" id="SSF81345">
    <property type="entry name" value="ABC transporter involved in vitamin B12 uptake, BtuC"/>
    <property type="match status" value="1"/>
</dbReference>
<dbReference type="GO" id="GO:0033214">
    <property type="term" value="P:siderophore-iron import into cell"/>
    <property type="evidence" value="ECO:0007669"/>
    <property type="project" value="TreeGrafter"/>
</dbReference>
<evidence type="ECO:0000256" key="3">
    <source>
        <dbReference type="ARBA" id="ARBA00022448"/>
    </source>
</evidence>
<evidence type="ECO:0000313" key="10">
    <source>
        <dbReference type="Proteomes" id="UP000067523"/>
    </source>
</evidence>
<dbReference type="Proteomes" id="UP000067523">
    <property type="component" value="Chromosome"/>
</dbReference>
<evidence type="ECO:0000256" key="6">
    <source>
        <dbReference type="ARBA" id="ARBA00022989"/>
    </source>
</evidence>
<name>A0A0U2MVH3_9ENTE</name>
<feature type="transmembrane region" description="Helical" evidence="8">
    <location>
        <begin position="179"/>
        <end position="199"/>
    </location>
</feature>
<evidence type="ECO:0000256" key="4">
    <source>
        <dbReference type="ARBA" id="ARBA00022475"/>
    </source>
</evidence>